<keyword evidence="2" id="KW-1185">Reference proteome</keyword>
<protein>
    <submittedName>
        <fullName evidence="1">Uncharacterized protein</fullName>
    </submittedName>
</protein>
<dbReference type="Proteomes" id="UP001163321">
    <property type="component" value="Chromosome 13"/>
</dbReference>
<gene>
    <name evidence="1" type="ORF">PsorP6_012584</name>
</gene>
<evidence type="ECO:0000313" key="1">
    <source>
        <dbReference type="EMBL" id="KAI9917258.1"/>
    </source>
</evidence>
<comment type="caution">
    <text evidence="1">The sequence shown here is derived from an EMBL/GenBank/DDBJ whole genome shotgun (WGS) entry which is preliminary data.</text>
</comment>
<organism evidence="1 2">
    <name type="scientific">Peronosclerospora sorghi</name>
    <dbReference type="NCBI Taxonomy" id="230839"/>
    <lineage>
        <taxon>Eukaryota</taxon>
        <taxon>Sar</taxon>
        <taxon>Stramenopiles</taxon>
        <taxon>Oomycota</taxon>
        <taxon>Peronosporomycetes</taxon>
        <taxon>Peronosporales</taxon>
        <taxon>Peronosporaceae</taxon>
        <taxon>Peronosclerospora</taxon>
    </lineage>
</organism>
<dbReference type="EMBL" id="CM047592">
    <property type="protein sequence ID" value="KAI9917258.1"/>
    <property type="molecule type" value="Genomic_DNA"/>
</dbReference>
<evidence type="ECO:0000313" key="2">
    <source>
        <dbReference type="Proteomes" id="UP001163321"/>
    </source>
</evidence>
<accession>A0ACC0WEK2</accession>
<name>A0ACC0WEK2_9STRA</name>
<proteinExistence type="predicted"/>
<reference evidence="1 2" key="1">
    <citation type="journal article" date="2022" name="bioRxiv">
        <title>The genome of the oomycete Peronosclerospora sorghi, a cosmopolitan pathogen of maize and sorghum, is inflated with dispersed pseudogenes.</title>
        <authorList>
            <person name="Fletcher K."/>
            <person name="Martin F."/>
            <person name="Isakeit T."/>
            <person name="Cavanaugh K."/>
            <person name="Magill C."/>
            <person name="Michelmore R."/>
        </authorList>
    </citation>
    <scope>NUCLEOTIDE SEQUENCE [LARGE SCALE GENOMIC DNA]</scope>
    <source>
        <strain evidence="1">P6</strain>
    </source>
</reference>
<sequence>MSGEELALETQLLLQSVAHITQERAVERVFEDARVTSLSKYETDRDVLLTKLRQKKEANRARQHVHMQRHGLVPTQGTDSLPSPRKPRAWMPRLPLATPAGARSGKKKRMLTQLKTQAIQQGAQHMAKLFGYSSYEEHWKSLNKLEQMKIERENQRNEKDERKHEPPDVEHVVEGSRGNEDAAASPTSEGASGTNDESHESGTIERPCDEMLKLCTREEEDGNEADTEQDGNGENGADEEMENAPAAIVEATKDAREETTKDAREETIDSNQSRATPKDKAAGYRSLLRAEARANHRRKKLTSSRVENFVESEAEEDDDEDVLKIGGLGDFGFGVPQPKTQESKDAEDERNALKLREGDLDYIVDDLSDDERAQEETLDELFRREQENDDRQQVKEVMRNVKEGFGRNRHAFSGSSYGSTARGRFNLDELVAADGSKFEAARLGLLESDEELSEHDDTKKKTSGTDGQDGDQEQNEEEDEEAEMERMLRERFLNQPKIYLTSSESESEEEGPVDTRDNVVVGDEGASDEERERQQMKLFSERARINRRMQRMKDMQRKVALEENKGDAPTTTMPHVWLEDNDSQELTFLVNRATLESMPTGGRAHPEKSPFDRRHGTTLRRRTLYGGGLTSVSWASSSFRHVLGQCKMFSANSAGDAASSKSFVFTSFSSEKNQDGSTTPSSNELETTHADLDESCGQTKRTRTGRAVSGVRKRPEPSQPRADGGLFSALSVYQCVSTAKKPKWSHVEV</sequence>